<dbReference type="Proteomes" id="UP001597063">
    <property type="component" value="Unassembled WGS sequence"/>
</dbReference>
<organism evidence="3 4">
    <name type="scientific">Actinomadura fibrosa</name>
    <dbReference type="NCBI Taxonomy" id="111802"/>
    <lineage>
        <taxon>Bacteria</taxon>
        <taxon>Bacillati</taxon>
        <taxon>Actinomycetota</taxon>
        <taxon>Actinomycetes</taxon>
        <taxon>Streptosporangiales</taxon>
        <taxon>Thermomonosporaceae</taxon>
        <taxon>Actinomadura</taxon>
    </lineage>
</organism>
<reference evidence="4" key="1">
    <citation type="journal article" date="2019" name="Int. J. Syst. Evol. Microbiol.">
        <title>The Global Catalogue of Microorganisms (GCM) 10K type strain sequencing project: providing services to taxonomists for standard genome sequencing and annotation.</title>
        <authorList>
            <consortium name="The Broad Institute Genomics Platform"/>
            <consortium name="The Broad Institute Genome Sequencing Center for Infectious Disease"/>
            <person name="Wu L."/>
            <person name="Ma J."/>
        </authorList>
    </citation>
    <scope>NUCLEOTIDE SEQUENCE [LARGE SCALE GENOMIC DNA]</scope>
    <source>
        <strain evidence="4">JCM 9371</strain>
    </source>
</reference>
<accession>A0ABW2XY51</accession>
<dbReference type="InterPro" id="IPR023606">
    <property type="entry name" value="CoA-Trfase_III_dom_1_sf"/>
</dbReference>
<evidence type="ECO:0000313" key="4">
    <source>
        <dbReference type="Proteomes" id="UP001597063"/>
    </source>
</evidence>
<dbReference type="GO" id="GO:0016740">
    <property type="term" value="F:transferase activity"/>
    <property type="evidence" value="ECO:0007669"/>
    <property type="project" value="UniProtKB-KW"/>
</dbReference>
<dbReference type="RefSeq" id="WP_131761529.1">
    <property type="nucleotide sequence ID" value="NZ_CAACUY010000172.1"/>
</dbReference>
<feature type="region of interest" description="Disordered" evidence="2">
    <location>
        <begin position="1"/>
        <end position="28"/>
    </location>
</feature>
<dbReference type="Pfam" id="PF02515">
    <property type="entry name" value="CoA_transf_3"/>
    <property type="match status" value="1"/>
</dbReference>
<dbReference type="PANTHER" id="PTHR48207">
    <property type="entry name" value="SUCCINATE--HYDROXYMETHYLGLUTARATE COA-TRANSFERASE"/>
    <property type="match status" value="1"/>
</dbReference>
<dbReference type="EMBL" id="JBHTGP010000018">
    <property type="protein sequence ID" value="MFD0690695.1"/>
    <property type="molecule type" value="Genomic_DNA"/>
</dbReference>
<evidence type="ECO:0000256" key="1">
    <source>
        <dbReference type="ARBA" id="ARBA00022679"/>
    </source>
</evidence>
<name>A0ABW2XY51_9ACTN</name>
<dbReference type="Gene3D" id="3.40.50.10540">
    <property type="entry name" value="Crotonobetainyl-coa:carnitine coa-transferase, domain 1"/>
    <property type="match status" value="1"/>
</dbReference>
<dbReference type="InterPro" id="IPR003673">
    <property type="entry name" value="CoA-Trfase_fam_III"/>
</dbReference>
<keyword evidence="4" id="KW-1185">Reference proteome</keyword>
<dbReference type="SUPFAM" id="SSF89796">
    <property type="entry name" value="CoA-transferase family III (CaiB/BaiF)"/>
    <property type="match status" value="1"/>
</dbReference>
<gene>
    <name evidence="3" type="ORF">ACFQZM_39830</name>
</gene>
<feature type="compositionally biased region" description="Pro residues" evidence="2">
    <location>
        <begin position="13"/>
        <end position="24"/>
    </location>
</feature>
<evidence type="ECO:0000313" key="3">
    <source>
        <dbReference type="EMBL" id="MFD0690695.1"/>
    </source>
</evidence>
<protein>
    <submittedName>
        <fullName evidence="3">CaiB/BaiF CoA transferase family protein</fullName>
    </submittedName>
</protein>
<keyword evidence="1 3" id="KW-0808">Transferase</keyword>
<comment type="caution">
    <text evidence="3">The sequence shown here is derived from an EMBL/GenBank/DDBJ whole genome shotgun (WGS) entry which is preliminary data.</text>
</comment>
<proteinExistence type="predicted"/>
<dbReference type="InterPro" id="IPR050483">
    <property type="entry name" value="CoA-transferase_III_domain"/>
</dbReference>
<dbReference type="InterPro" id="IPR044855">
    <property type="entry name" value="CoA-Trfase_III_dom3_sf"/>
</dbReference>
<dbReference type="Gene3D" id="3.30.1540.10">
    <property type="entry name" value="formyl-coa transferase, domain 3"/>
    <property type="match status" value="1"/>
</dbReference>
<evidence type="ECO:0000256" key="2">
    <source>
        <dbReference type="SAM" id="MobiDB-lite"/>
    </source>
</evidence>
<dbReference type="PANTHER" id="PTHR48207:SF3">
    <property type="entry name" value="SUCCINATE--HYDROXYMETHYLGLUTARATE COA-TRANSFERASE"/>
    <property type="match status" value="1"/>
</dbReference>
<sequence>MGTGENGGAAPSPSDPSPSDPSPGGPLEGVRVLALEQMQALPYATQLLARLGADVVKVEPPGRGDSGRGSLPAMTDPAGRRVGATFLRNNLGKRSVCVDLKDPRGRDLVLALAPRFDIVAENSKAGAMRRLGLGYEDVAAVHPAAVYVSVSGFGNTVPTPYAARPAFAPVVEAMSGIYEAKRTGDAPPAVAPVGALGDIGAALYASIGILAALRHRDRTGRGQYVDIAMLDSVIAMTDIVTNLWSMGLRKGDLGPLILHGFRASDGWFVLQVGREEHFARLAGLVGRPGWTSDPQLATRQGWVDHLEDELRPAIEGWAAGLTKAEACEALGAAGLAAGPCLSDEEVVADPHVRARGMLVEVPRTDGVEQPVLVPGNPVRMSAAPVPAERRPPWLGEHTDAVLADELGLSAAELKALRGDGVIA</sequence>